<comment type="caution">
    <text evidence="1">The sequence shown here is derived from an EMBL/GenBank/DDBJ whole genome shotgun (WGS) entry which is preliminary data.</text>
</comment>
<reference evidence="1 2" key="1">
    <citation type="submission" date="2019-06" db="EMBL/GenBank/DDBJ databases">
        <title>Genomics analysis of Aphanomyces spp. identifies a new class of oomycete effector associated with host adaptation.</title>
        <authorList>
            <person name="Gaulin E."/>
        </authorList>
    </citation>
    <scope>NUCLEOTIDE SEQUENCE [LARGE SCALE GENOMIC DNA]</scope>
    <source>
        <strain evidence="1 2">E</strain>
    </source>
</reference>
<evidence type="ECO:0000313" key="2">
    <source>
        <dbReference type="Proteomes" id="UP000469452"/>
    </source>
</evidence>
<proteinExistence type="predicted"/>
<dbReference type="VEuPathDB" id="FungiDB:H257_09759"/>
<protein>
    <submittedName>
        <fullName evidence="1">Uncharacterized protein</fullName>
    </submittedName>
</protein>
<evidence type="ECO:0000313" key="1">
    <source>
        <dbReference type="EMBL" id="KAF0774376.1"/>
    </source>
</evidence>
<dbReference type="AlphaFoldDB" id="A0A6A5APY3"/>
<dbReference type="Proteomes" id="UP000469452">
    <property type="component" value="Unassembled WGS sequence"/>
</dbReference>
<accession>A0A6A5APY3</accession>
<dbReference type="EMBL" id="VJMI01003916">
    <property type="protein sequence ID" value="KAF0774376.1"/>
    <property type="molecule type" value="Genomic_DNA"/>
</dbReference>
<gene>
    <name evidence="1" type="ORF">AaE_001925</name>
</gene>
<sequence>MVIVRITYAVNNPTVSKVALRFFPMSTAIAAARAKTKGKTLLKDILNAYGEIDSVEASADAISDWNRRKKEAVVNGTWVWRESTMTYAVPKSKVAAHKIKGEFASLTTLSAELNAIVHAPRTVTTTATEASDDSKKGCSWSAVIAGKFYTCTNELHSEPEKLLRRCNWHAVDCRSPTHPSTLPDKSIAISNDEALCMGCFATSRSQLPKHRQKPPTFDPLVMPGNQTLIITTNVRRHTVRLRCTARRSSTSTGQTGHYHPS</sequence>
<organism evidence="1 2">
    <name type="scientific">Aphanomyces astaci</name>
    <name type="common">Crayfish plague agent</name>
    <dbReference type="NCBI Taxonomy" id="112090"/>
    <lineage>
        <taxon>Eukaryota</taxon>
        <taxon>Sar</taxon>
        <taxon>Stramenopiles</taxon>
        <taxon>Oomycota</taxon>
        <taxon>Saprolegniomycetes</taxon>
        <taxon>Saprolegniales</taxon>
        <taxon>Verrucalvaceae</taxon>
        <taxon>Aphanomyces</taxon>
    </lineage>
</organism>
<name>A0A6A5APY3_APHAT</name>